<evidence type="ECO:0000313" key="2">
    <source>
        <dbReference type="EMBL" id="MCP2352857.1"/>
    </source>
</evidence>
<protein>
    <submittedName>
        <fullName evidence="2">DNA-binding MarR family transcriptional regulator</fullName>
    </submittedName>
</protein>
<organism evidence="2 3">
    <name type="scientific">Nonomuraea roseoviolacea subsp. carminata</name>
    <dbReference type="NCBI Taxonomy" id="160689"/>
    <lineage>
        <taxon>Bacteria</taxon>
        <taxon>Bacillati</taxon>
        <taxon>Actinomycetota</taxon>
        <taxon>Actinomycetes</taxon>
        <taxon>Streptosporangiales</taxon>
        <taxon>Streptosporangiaceae</taxon>
        <taxon>Nonomuraea</taxon>
    </lineage>
</organism>
<dbReference type="InterPro" id="IPR000835">
    <property type="entry name" value="HTH_MarR-typ"/>
</dbReference>
<dbReference type="InterPro" id="IPR039422">
    <property type="entry name" value="MarR/SlyA-like"/>
</dbReference>
<dbReference type="Proteomes" id="UP001320766">
    <property type="component" value="Unassembled WGS sequence"/>
</dbReference>
<dbReference type="InterPro" id="IPR036388">
    <property type="entry name" value="WH-like_DNA-bd_sf"/>
</dbReference>
<comment type="caution">
    <text evidence="2">The sequence shown here is derived from an EMBL/GenBank/DDBJ whole genome shotgun (WGS) entry which is preliminary data.</text>
</comment>
<dbReference type="RefSeq" id="WP_253780735.1">
    <property type="nucleotide sequence ID" value="NZ_BAAAVE010000014.1"/>
</dbReference>
<evidence type="ECO:0000259" key="1">
    <source>
        <dbReference type="PROSITE" id="PS50995"/>
    </source>
</evidence>
<dbReference type="EMBL" id="JAMZEC010000001">
    <property type="protein sequence ID" value="MCP2352857.1"/>
    <property type="molecule type" value="Genomic_DNA"/>
</dbReference>
<dbReference type="PRINTS" id="PR00598">
    <property type="entry name" value="HTHMARR"/>
</dbReference>
<evidence type="ECO:0000313" key="3">
    <source>
        <dbReference type="Proteomes" id="UP001320766"/>
    </source>
</evidence>
<dbReference type="PANTHER" id="PTHR33164:SF94">
    <property type="entry name" value="TRANSCRIPTIONAL REGULATORY PROTEIN-RELATED"/>
    <property type="match status" value="1"/>
</dbReference>
<dbReference type="Gene3D" id="1.10.10.10">
    <property type="entry name" value="Winged helix-like DNA-binding domain superfamily/Winged helix DNA-binding domain"/>
    <property type="match status" value="1"/>
</dbReference>
<feature type="domain" description="HTH marR-type" evidence="1">
    <location>
        <begin position="32"/>
        <end position="166"/>
    </location>
</feature>
<reference evidence="2 3" key="1">
    <citation type="submission" date="2022-06" db="EMBL/GenBank/DDBJ databases">
        <title>Sequencing the genomes of 1000 actinobacteria strains.</title>
        <authorList>
            <person name="Klenk H.-P."/>
        </authorList>
    </citation>
    <scope>NUCLEOTIDE SEQUENCE [LARGE SCALE GENOMIC DNA]</scope>
    <source>
        <strain evidence="2 3">DSM 44170</strain>
    </source>
</reference>
<dbReference type="InterPro" id="IPR036390">
    <property type="entry name" value="WH_DNA-bd_sf"/>
</dbReference>
<accession>A0ABT1KGS5</accession>
<name>A0ABT1KGS5_9ACTN</name>
<gene>
    <name evidence="2" type="ORF">HD595_008979</name>
</gene>
<dbReference type="SMART" id="SM00347">
    <property type="entry name" value="HTH_MARR"/>
    <property type="match status" value="1"/>
</dbReference>
<dbReference type="SUPFAM" id="SSF46785">
    <property type="entry name" value="Winged helix' DNA-binding domain"/>
    <property type="match status" value="1"/>
</dbReference>
<dbReference type="PANTHER" id="PTHR33164">
    <property type="entry name" value="TRANSCRIPTIONAL REGULATOR, MARR FAMILY"/>
    <property type="match status" value="1"/>
</dbReference>
<keyword evidence="3" id="KW-1185">Reference proteome</keyword>
<proteinExistence type="predicted"/>
<sequence>MTSVERVMGDTVRDSAAGGLSVDSAAGQLAADDPVVEAVLTASRALVAVAARSIAAAGGEVTLPQYRALVLIAARGPQRLATLAEALGVNQSTASRMCDRLVAKRLVRRSRSASDRRTVRIALTPEGRALVDGVTRHRRGDLARILAQLTQDQRDAMVAALNTFSLAADEQPIAEGEFLDEL</sequence>
<keyword evidence="2" id="KW-0238">DNA-binding</keyword>
<dbReference type="Pfam" id="PF01047">
    <property type="entry name" value="MarR"/>
    <property type="match status" value="1"/>
</dbReference>
<dbReference type="PROSITE" id="PS50995">
    <property type="entry name" value="HTH_MARR_2"/>
    <property type="match status" value="1"/>
</dbReference>
<dbReference type="GO" id="GO:0003677">
    <property type="term" value="F:DNA binding"/>
    <property type="evidence" value="ECO:0007669"/>
    <property type="project" value="UniProtKB-KW"/>
</dbReference>